<feature type="chain" id="PRO_5032731490" description="Secreted RxLR effector peptide protein" evidence="1">
    <location>
        <begin position="19"/>
        <end position="239"/>
    </location>
</feature>
<keyword evidence="3" id="KW-1185">Reference proteome</keyword>
<evidence type="ECO:0008006" key="4">
    <source>
        <dbReference type="Google" id="ProtNLM"/>
    </source>
</evidence>
<evidence type="ECO:0000313" key="3">
    <source>
        <dbReference type="Proteomes" id="UP000594001"/>
    </source>
</evidence>
<dbReference type="Proteomes" id="UP000594001">
    <property type="component" value="Chromosome"/>
</dbReference>
<gene>
    <name evidence="2" type="ORF">CPBP_01133</name>
</gene>
<organism evidence="2 3">
    <name type="scientific">Candidatus Bodocaedibacter vickermanii</name>
    <dbReference type="NCBI Taxonomy" id="2741701"/>
    <lineage>
        <taxon>Bacteria</taxon>
        <taxon>Pseudomonadati</taxon>
        <taxon>Pseudomonadota</taxon>
        <taxon>Alphaproteobacteria</taxon>
        <taxon>Holosporales</taxon>
        <taxon>Candidatus Paracaedibacteraceae</taxon>
        <taxon>Candidatus Bodocaedibacter</taxon>
    </lineage>
</organism>
<sequence>MSISKLLMTAALCTISMAASTSYGSAATAADAAATDDDRRPSQRSFVDLGSLTRLDLTTPTRHRERDNMSVGSTVSTISHDRLAPALKILADLLRGLPREVAFPGGKVNTLVPGKPTQLDIILTGYTNFVGAYKGLLLIAEEGKQDQASLARVLARAKDKEVAKVDVRAESVEGQILAAIEAKDSALKTAEEKVVKAETSKTTWKVGAFITSGVLAAIASVLVNVIRVHGWEIILGSGK</sequence>
<feature type="signal peptide" evidence="1">
    <location>
        <begin position="1"/>
        <end position="18"/>
    </location>
</feature>
<dbReference type="AlphaFoldDB" id="A0A7L9RUW5"/>
<accession>A0A7L9RUW5</accession>
<dbReference type="KEGG" id="pbal:CPBP_01133"/>
<keyword evidence="1" id="KW-0732">Signal</keyword>
<evidence type="ECO:0000313" key="2">
    <source>
        <dbReference type="EMBL" id="QOL20341.1"/>
    </source>
</evidence>
<proteinExistence type="predicted"/>
<evidence type="ECO:0000256" key="1">
    <source>
        <dbReference type="SAM" id="SignalP"/>
    </source>
</evidence>
<reference evidence="2 3" key="1">
    <citation type="submission" date="2020-06" db="EMBL/GenBank/DDBJ databases">
        <title>The endosymbiont of the kinetoplastid Bodo saltans is a Paracaedibacter-like alpha-proteobacterium possessing a putative toxin-antitoxin system.</title>
        <authorList>
            <person name="Midha S."/>
            <person name="Rigden D.J."/>
            <person name="Siozios S."/>
            <person name="Hurst G.D.D."/>
            <person name="Jackson A.P."/>
        </authorList>
    </citation>
    <scope>NUCLEOTIDE SEQUENCE [LARGE SCALE GENOMIC DNA]</scope>
    <source>
        <strain evidence="2">Lake Konstanz</strain>
    </source>
</reference>
<dbReference type="RefSeq" id="WP_350331893.1">
    <property type="nucleotide sequence ID" value="NZ_CP054719.1"/>
</dbReference>
<dbReference type="EMBL" id="CP054719">
    <property type="protein sequence ID" value="QOL20341.1"/>
    <property type="molecule type" value="Genomic_DNA"/>
</dbReference>
<name>A0A7L9RUW5_9PROT</name>
<protein>
    <recommendedName>
        <fullName evidence="4">Secreted RxLR effector peptide protein</fullName>
    </recommendedName>
</protein>